<keyword evidence="2" id="KW-0719">Serine esterase</keyword>
<dbReference type="EC" id="3.1.1.74" evidence="6"/>
<keyword evidence="3 6" id="KW-0378">Hydrolase</keyword>
<dbReference type="InterPro" id="IPR029058">
    <property type="entry name" value="AB_hydrolase_fold"/>
</dbReference>
<comment type="caution">
    <text evidence="6">The sequence shown here is derived from an EMBL/GenBank/DDBJ whole genome shotgun (WGS) entry which is preliminary data.</text>
</comment>
<dbReference type="Proteomes" id="UP000547444">
    <property type="component" value="Unassembled WGS sequence"/>
</dbReference>
<gene>
    <name evidence="6" type="ORF">FHU31_003961</name>
</gene>
<dbReference type="GO" id="GO:0050525">
    <property type="term" value="F:cutinase activity"/>
    <property type="evidence" value="ECO:0007669"/>
    <property type="project" value="UniProtKB-EC"/>
</dbReference>
<feature type="signal peptide" evidence="5">
    <location>
        <begin position="1"/>
        <end position="29"/>
    </location>
</feature>
<organism evidence="6 7">
    <name type="scientific">Mycolicibacterium fluoranthenivorans</name>
    <dbReference type="NCBI Taxonomy" id="258505"/>
    <lineage>
        <taxon>Bacteria</taxon>
        <taxon>Bacillati</taxon>
        <taxon>Actinomycetota</taxon>
        <taxon>Actinomycetes</taxon>
        <taxon>Mycobacteriales</taxon>
        <taxon>Mycobacteriaceae</taxon>
        <taxon>Mycolicibacterium</taxon>
    </lineage>
</organism>
<evidence type="ECO:0000256" key="2">
    <source>
        <dbReference type="ARBA" id="ARBA00022487"/>
    </source>
</evidence>
<dbReference type="PANTHER" id="PTHR33630">
    <property type="entry name" value="CUTINASE RV1984C-RELATED-RELATED"/>
    <property type="match status" value="1"/>
</dbReference>
<keyword evidence="4" id="KW-1015">Disulfide bond</keyword>
<dbReference type="AlphaFoldDB" id="A0A7X5ZEB4"/>
<reference evidence="6 7" key="1">
    <citation type="submission" date="2020-03" db="EMBL/GenBank/DDBJ databases">
        <title>Sequencing the genomes of 1000 actinobacteria strains.</title>
        <authorList>
            <person name="Klenk H.-P."/>
        </authorList>
    </citation>
    <scope>NUCLEOTIDE SEQUENCE [LARGE SCALE GENOMIC DNA]</scope>
    <source>
        <strain evidence="6 7">DSM 44556</strain>
    </source>
</reference>
<dbReference type="Pfam" id="PF01083">
    <property type="entry name" value="Cutinase"/>
    <property type="match status" value="1"/>
</dbReference>
<comment type="similarity">
    <text evidence="1">Belongs to the cutinase family.</text>
</comment>
<feature type="chain" id="PRO_5030727654" evidence="5">
    <location>
        <begin position="30"/>
        <end position="218"/>
    </location>
</feature>
<dbReference type="SUPFAM" id="SSF53474">
    <property type="entry name" value="alpha/beta-Hydrolases"/>
    <property type="match status" value="1"/>
</dbReference>
<accession>A0A7X5ZEB4</accession>
<dbReference type="SMART" id="SM01110">
    <property type="entry name" value="Cutinase"/>
    <property type="match status" value="1"/>
</dbReference>
<keyword evidence="7" id="KW-1185">Reference proteome</keyword>
<dbReference type="PANTHER" id="PTHR33630:SF9">
    <property type="entry name" value="CUTINASE 4"/>
    <property type="match status" value="1"/>
</dbReference>
<evidence type="ECO:0000256" key="4">
    <source>
        <dbReference type="ARBA" id="ARBA00023157"/>
    </source>
</evidence>
<dbReference type="EMBL" id="JAANOW010000002">
    <property type="protein sequence ID" value="NIH96971.1"/>
    <property type="molecule type" value="Genomic_DNA"/>
</dbReference>
<name>A0A7X5ZEB4_9MYCO</name>
<evidence type="ECO:0000256" key="5">
    <source>
        <dbReference type="SAM" id="SignalP"/>
    </source>
</evidence>
<evidence type="ECO:0000256" key="1">
    <source>
        <dbReference type="ARBA" id="ARBA00007534"/>
    </source>
</evidence>
<proteinExistence type="inferred from homology"/>
<dbReference type="InterPro" id="IPR000675">
    <property type="entry name" value="Cutinase/axe"/>
</dbReference>
<protein>
    <submittedName>
        <fullName evidence="6">Cutinase</fullName>
        <ecNumber evidence="6">3.1.1.74</ecNumber>
    </submittedName>
</protein>
<keyword evidence="5" id="KW-0732">Signal</keyword>
<sequence length="218" mass="21703">MTVRASLARLAAVAALPVAMLAGSPTAAADDCPNVELVFARGTAEPPGMGRVGDALFGALQPLLGGRSLGAYAVNYPASYNFLTTGAGADDARGHIAWMADQCPNTRIVLGGFSQGASAVSMLAGVQPVGDRIGSLGSAPPLDPALAGNVAAVAVFGNPGARFGTPLSSNGQFAGRAIDLCSGGDPICSTGSFDRAAHNNYEAPPYPGQAASFIAGRV</sequence>
<evidence type="ECO:0000256" key="3">
    <source>
        <dbReference type="ARBA" id="ARBA00022801"/>
    </source>
</evidence>
<dbReference type="Gene3D" id="3.40.50.1820">
    <property type="entry name" value="alpha/beta hydrolase"/>
    <property type="match status" value="1"/>
</dbReference>
<evidence type="ECO:0000313" key="6">
    <source>
        <dbReference type="EMBL" id="NIH96971.1"/>
    </source>
</evidence>
<evidence type="ECO:0000313" key="7">
    <source>
        <dbReference type="Proteomes" id="UP000547444"/>
    </source>
</evidence>